<dbReference type="GO" id="GO:0005576">
    <property type="term" value="C:extracellular region"/>
    <property type="evidence" value="ECO:0007669"/>
    <property type="project" value="UniProtKB-SubCell"/>
</dbReference>
<dbReference type="AlphaFoldDB" id="A0A368G7C8"/>
<sequence>MTFLFINFPYSISVSSVSDVPLAQGFSNSEGRFNVSGSKREVSTIEPYLSIFHRCNHDGVSAYFMQSATESPLCYKHFWIAIPKNFVVQGATPTKVFNIGRINLAGEFSGESTDCIN</sequence>
<dbReference type="InterPro" id="IPR001534">
    <property type="entry name" value="Transthyretin-like"/>
</dbReference>
<evidence type="ECO:0000256" key="2">
    <source>
        <dbReference type="ARBA" id="ARBA00010112"/>
    </source>
</evidence>
<dbReference type="EMBL" id="JOJR01000290">
    <property type="protein sequence ID" value="RCN40336.1"/>
    <property type="molecule type" value="Genomic_DNA"/>
</dbReference>
<proteinExistence type="inferred from homology"/>
<dbReference type="PANTHER" id="PTHR21700">
    <property type="entry name" value="TRANSTHYRETIN-LIKE FAMILY PROTEIN-RELATED"/>
    <property type="match status" value="1"/>
</dbReference>
<comment type="caution">
    <text evidence="5">The sequence shown here is derived from an EMBL/GenBank/DDBJ whole genome shotgun (WGS) entry which is preliminary data.</text>
</comment>
<dbReference type="STRING" id="29170.A0A368G7C8"/>
<evidence type="ECO:0000313" key="6">
    <source>
        <dbReference type="Proteomes" id="UP000252519"/>
    </source>
</evidence>
<comment type="similarity">
    <text evidence="2">Belongs to the nematode transthyretin-like family.</text>
</comment>
<dbReference type="Proteomes" id="UP000252519">
    <property type="component" value="Unassembled WGS sequence"/>
</dbReference>
<comment type="subcellular location">
    <subcellularLocation>
        <location evidence="1">Secreted</location>
    </subcellularLocation>
</comment>
<dbReference type="PANTHER" id="PTHR21700:SF24">
    <property type="entry name" value="TRANSTHYRETIN-LIKE FAMILY PROTEIN"/>
    <property type="match status" value="1"/>
</dbReference>
<dbReference type="OrthoDB" id="5837678at2759"/>
<organism evidence="5 6">
    <name type="scientific">Ancylostoma caninum</name>
    <name type="common">Dog hookworm</name>
    <dbReference type="NCBI Taxonomy" id="29170"/>
    <lineage>
        <taxon>Eukaryota</taxon>
        <taxon>Metazoa</taxon>
        <taxon>Ecdysozoa</taxon>
        <taxon>Nematoda</taxon>
        <taxon>Chromadorea</taxon>
        <taxon>Rhabditida</taxon>
        <taxon>Rhabditina</taxon>
        <taxon>Rhabditomorpha</taxon>
        <taxon>Strongyloidea</taxon>
        <taxon>Ancylostomatidae</taxon>
        <taxon>Ancylostomatinae</taxon>
        <taxon>Ancylostoma</taxon>
    </lineage>
</organism>
<evidence type="ECO:0000313" key="5">
    <source>
        <dbReference type="EMBL" id="RCN40336.1"/>
    </source>
</evidence>
<evidence type="ECO:0000256" key="3">
    <source>
        <dbReference type="ARBA" id="ARBA00022525"/>
    </source>
</evidence>
<evidence type="ECO:0000256" key="1">
    <source>
        <dbReference type="ARBA" id="ARBA00004613"/>
    </source>
</evidence>
<protein>
    <submittedName>
        <fullName evidence="5">Transthyretin-like family protein</fullName>
    </submittedName>
</protein>
<dbReference type="Pfam" id="PF01060">
    <property type="entry name" value="TTR-52"/>
    <property type="match status" value="1"/>
</dbReference>
<reference evidence="5 6" key="1">
    <citation type="submission" date="2014-10" db="EMBL/GenBank/DDBJ databases">
        <title>Draft genome of the hookworm Ancylostoma caninum.</title>
        <authorList>
            <person name="Mitreva M."/>
        </authorList>
    </citation>
    <scope>NUCLEOTIDE SEQUENCE [LARGE SCALE GENOMIC DNA]</scope>
    <source>
        <strain evidence="5 6">Baltimore</strain>
    </source>
</reference>
<keyword evidence="3" id="KW-0964">Secreted</keyword>
<keyword evidence="6" id="KW-1185">Reference proteome</keyword>
<keyword evidence="4" id="KW-0732">Signal</keyword>
<gene>
    <name evidence="5" type="ORF">ANCCAN_13722</name>
</gene>
<name>A0A368G7C8_ANCCA</name>
<evidence type="ECO:0000256" key="4">
    <source>
        <dbReference type="ARBA" id="ARBA00022729"/>
    </source>
</evidence>
<dbReference type="InterPro" id="IPR038479">
    <property type="entry name" value="Transthyretin-like_sf"/>
</dbReference>
<accession>A0A368G7C8</accession>
<dbReference type="Gene3D" id="2.60.40.3330">
    <property type="match status" value="1"/>
</dbReference>
<dbReference type="GO" id="GO:0009986">
    <property type="term" value="C:cell surface"/>
    <property type="evidence" value="ECO:0007669"/>
    <property type="project" value="InterPro"/>
</dbReference>